<dbReference type="PANTHER" id="PTHR34001">
    <property type="entry name" value="BLL7405 PROTEIN"/>
    <property type="match status" value="1"/>
</dbReference>
<feature type="signal peptide" evidence="6">
    <location>
        <begin position="1"/>
        <end position="22"/>
    </location>
</feature>
<dbReference type="PANTHER" id="PTHR34001:SF3">
    <property type="entry name" value="BLL7405 PROTEIN"/>
    <property type="match status" value="1"/>
</dbReference>
<name>A0A7C9VR52_9BRAD</name>
<accession>A0A7C9VR52</accession>
<dbReference type="InterPro" id="IPR027385">
    <property type="entry name" value="Beta-barrel_OMP"/>
</dbReference>
<dbReference type="SUPFAM" id="SSF56925">
    <property type="entry name" value="OMPA-like"/>
    <property type="match status" value="1"/>
</dbReference>
<keyword evidence="2 6" id="KW-0732">Signal</keyword>
<keyword evidence="9" id="KW-1185">Reference proteome</keyword>
<evidence type="ECO:0000256" key="5">
    <source>
        <dbReference type="ARBA" id="ARBA00038306"/>
    </source>
</evidence>
<sequence length="209" mass="22199">MSKKIFGAIIAAATCVTASAQAADIYGRRPYAQPYTVAQPLANSWIGPYIGGNLGYGWGDVSNNGAKPSGVLGGLQAGYNWQNGAWVAGIEADLQLNSADDTFAPWKFSNPWFGTVRGRVGYAFNSILLYGTGGLAFGALKAQLPGGLSESNTSAGWTIGAGAEFALNQNWSAKVEYLYVDLSDKNFLMTGMSNGYQFSTVRVGVNYRF</sequence>
<dbReference type="EMBL" id="JAAMRR010001211">
    <property type="protein sequence ID" value="NGX98154.1"/>
    <property type="molecule type" value="Genomic_DNA"/>
</dbReference>
<reference evidence="8" key="1">
    <citation type="submission" date="2020-02" db="EMBL/GenBank/DDBJ databases">
        <title>Draft genome sequence of Candidatus Afipia apatlaquensis IBT-C3, a potential strain for decolorization of textile dyes.</title>
        <authorList>
            <person name="Sanchez-Reyes A."/>
            <person name="Breton-Deval L."/>
            <person name="Mangelson H."/>
            <person name="Sanchez-Flores A."/>
        </authorList>
    </citation>
    <scope>NUCLEOTIDE SEQUENCE [LARGE SCALE GENOMIC DNA]</scope>
    <source>
        <strain evidence="8">IBT-C3</strain>
    </source>
</reference>
<dbReference type="Proteomes" id="UP000480266">
    <property type="component" value="Unassembled WGS sequence"/>
</dbReference>
<evidence type="ECO:0000313" key="9">
    <source>
        <dbReference type="Proteomes" id="UP000480266"/>
    </source>
</evidence>
<evidence type="ECO:0000256" key="6">
    <source>
        <dbReference type="SAM" id="SignalP"/>
    </source>
</evidence>
<comment type="similarity">
    <text evidence="5">Belongs to the Omp25/RopB family.</text>
</comment>
<comment type="caution">
    <text evidence="8">The sequence shown here is derived from an EMBL/GenBank/DDBJ whole genome shotgun (WGS) entry which is preliminary data.</text>
</comment>
<dbReference type="Gene3D" id="2.40.160.20">
    <property type="match status" value="1"/>
</dbReference>
<feature type="chain" id="PRO_5028875828" evidence="6">
    <location>
        <begin position="23"/>
        <end position="209"/>
    </location>
</feature>
<evidence type="ECO:0000259" key="7">
    <source>
        <dbReference type="Pfam" id="PF13505"/>
    </source>
</evidence>
<dbReference type="InterPro" id="IPR051692">
    <property type="entry name" value="OMP-like"/>
</dbReference>
<evidence type="ECO:0000256" key="2">
    <source>
        <dbReference type="ARBA" id="ARBA00022729"/>
    </source>
</evidence>
<gene>
    <name evidence="8" type="ORF">G4V63_23995</name>
</gene>
<evidence type="ECO:0000256" key="1">
    <source>
        <dbReference type="ARBA" id="ARBA00004442"/>
    </source>
</evidence>
<keyword evidence="3" id="KW-0472">Membrane</keyword>
<protein>
    <submittedName>
        <fullName evidence="8">Porin family protein</fullName>
    </submittedName>
</protein>
<organism evidence="8 9">
    <name type="scientific">Candidatus Afipia apatlaquensis</name>
    <dbReference type="NCBI Taxonomy" id="2712852"/>
    <lineage>
        <taxon>Bacteria</taxon>
        <taxon>Pseudomonadati</taxon>
        <taxon>Pseudomonadota</taxon>
        <taxon>Alphaproteobacteria</taxon>
        <taxon>Hyphomicrobiales</taxon>
        <taxon>Nitrobacteraceae</taxon>
        <taxon>Afipia</taxon>
    </lineage>
</organism>
<evidence type="ECO:0000256" key="3">
    <source>
        <dbReference type="ARBA" id="ARBA00023136"/>
    </source>
</evidence>
<feature type="domain" description="Outer membrane protein beta-barrel" evidence="7">
    <location>
        <begin position="9"/>
        <end position="209"/>
    </location>
</feature>
<dbReference type="AlphaFoldDB" id="A0A7C9VR52"/>
<comment type="subcellular location">
    <subcellularLocation>
        <location evidence="1">Cell outer membrane</location>
    </subcellularLocation>
</comment>
<dbReference type="Pfam" id="PF13505">
    <property type="entry name" value="OMP_b-brl"/>
    <property type="match status" value="1"/>
</dbReference>
<keyword evidence="4" id="KW-0998">Cell outer membrane</keyword>
<dbReference type="GO" id="GO:0009279">
    <property type="term" value="C:cell outer membrane"/>
    <property type="evidence" value="ECO:0007669"/>
    <property type="project" value="UniProtKB-SubCell"/>
</dbReference>
<evidence type="ECO:0000313" key="8">
    <source>
        <dbReference type="EMBL" id="NGX98154.1"/>
    </source>
</evidence>
<proteinExistence type="inferred from homology"/>
<dbReference type="InterPro" id="IPR011250">
    <property type="entry name" value="OMP/PagP_B-barrel"/>
</dbReference>
<evidence type="ECO:0000256" key="4">
    <source>
        <dbReference type="ARBA" id="ARBA00023237"/>
    </source>
</evidence>